<name>A0ABP6V8T3_9PSEU</name>
<gene>
    <name evidence="1" type="ORF">GCM10022222_10570</name>
</gene>
<proteinExistence type="predicted"/>
<comment type="caution">
    <text evidence="1">The sequence shown here is derived from an EMBL/GenBank/DDBJ whole genome shotgun (WGS) entry which is preliminary data.</text>
</comment>
<sequence>MPVTVIQIGLDAEVIDCTSPDFAQFPGITREGLRKANDDNVATLRAADYQVDNCLIGFGEEGAAKARKWLEAGRYDAVLIGAGVRLVASNSLLFESIVNDAHRTQPGCRFVFNHSPESTPEDIRRWYSGPETAAPVR</sequence>
<dbReference type="EMBL" id="BAAAZN010000002">
    <property type="protein sequence ID" value="GAA3529488.1"/>
    <property type="molecule type" value="Genomic_DNA"/>
</dbReference>
<keyword evidence="2" id="KW-1185">Reference proteome</keyword>
<evidence type="ECO:0000313" key="2">
    <source>
        <dbReference type="Proteomes" id="UP001500689"/>
    </source>
</evidence>
<evidence type="ECO:0000313" key="1">
    <source>
        <dbReference type="EMBL" id="GAA3529488.1"/>
    </source>
</evidence>
<protein>
    <submittedName>
        <fullName evidence="1">Uncharacterized protein</fullName>
    </submittedName>
</protein>
<dbReference type="RefSeq" id="WP_344855880.1">
    <property type="nucleotide sequence ID" value="NZ_BAAAZN010000002.1"/>
</dbReference>
<accession>A0ABP6V8T3</accession>
<reference evidence="2" key="1">
    <citation type="journal article" date="2019" name="Int. J. Syst. Evol. Microbiol.">
        <title>The Global Catalogue of Microorganisms (GCM) 10K type strain sequencing project: providing services to taxonomists for standard genome sequencing and annotation.</title>
        <authorList>
            <consortium name="The Broad Institute Genomics Platform"/>
            <consortium name="The Broad Institute Genome Sequencing Center for Infectious Disease"/>
            <person name="Wu L."/>
            <person name="Ma J."/>
        </authorList>
    </citation>
    <scope>NUCLEOTIDE SEQUENCE [LARGE SCALE GENOMIC DNA]</scope>
    <source>
        <strain evidence="2">JCM 16898</strain>
    </source>
</reference>
<organism evidence="1 2">
    <name type="scientific">Amycolatopsis ultiminotia</name>
    <dbReference type="NCBI Taxonomy" id="543629"/>
    <lineage>
        <taxon>Bacteria</taxon>
        <taxon>Bacillati</taxon>
        <taxon>Actinomycetota</taxon>
        <taxon>Actinomycetes</taxon>
        <taxon>Pseudonocardiales</taxon>
        <taxon>Pseudonocardiaceae</taxon>
        <taxon>Amycolatopsis</taxon>
    </lineage>
</organism>
<dbReference type="Proteomes" id="UP001500689">
    <property type="component" value="Unassembled WGS sequence"/>
</dbReference>